<dbReference type="GO" id="GO:0055085">
    <property type="term" value="P:transmembrane transport"/>
    <property type="evidence" value="ECO:0007669"/>
    <property type="project" value="InterPro"/>
</dbReference>
<dbReference type="Gene3D" id="1.10.3720.10">
    <property type="entry name" value="MetI-like"/>
    <property type="match status" value="1"/>
</dbReference>
<dbReference type="CDD" id="cd06261">
    <property type="entry name" value="TM_PBP2"/>
    <property type="match status" value="1"/>
</dbReference>
<dbReference type="PROSITE" id="PS50928">
    <property type="entry name" value="ABC_TM1"/>
    <property type="match status" value="1"/>
</dbReference>
<dbReference type="GO" id="GO:0016020">
    <property type="term" value="C:membrane"/>
    <property type="evidence" value="ECO:0007669"/>
    <property type="project" value="UniProtKB-SubCell"/>
</dbReference>
<dbReference type="SUPFAM" id="SSF161098">
    <property type="entry name" value="MetI-like"/>
    <property type="match status" value="1"/>
</dbReference>
<evidence type="ECO:0000256" key="1">
    <source>
        <dbReference type="ARBA" id="ARBA00004141"/>
    </source>
</evidence>
<feature type="transmembrane region" description="Helical" evidence="5">
    <location>
        <begin position="93"/>
        <end position="118"/>
    </location>
</feature>
<evidence type="ECO:0000313" key="7">
    <source>
        <dbReference type="EMBL" id="GAH80029.1"/>
    </source>
</evidence>
<sequence>GTARVLRAQVLSLKEKLFIESARSIGASDTRIIIKHIIPNVLPLIVAQMVLRIGSSILSASSLSFLGLGDPTHMSWGMTLHYAFSVGSLFSNFYWYLIPPGVCITLVVLSFTFIGYALDQIVNPRIRER</sequence>
<comment type="caution">
    <text evidence="7">The sequence shown here is derived from an EMBL/GenBank/DDBJ whole genome shotgun (WGS) entry which is preliminary data.</text>
</comment>
<feature type="domain" description="ABC transmembrane type-1" evidence="6">
    <location>
        <begin position="1"/>
        <end position="115"/>
    </location>
</feature>
<keyword evidence="2 5" id="KW-0812">Transmembrane</keyword>
<evidence type="ECO:0000256" key="2">
    <source>
        <dbReference type="ARBA" id="ARBA00022692"/>
    </source>
</evidence>
<organism evidence="7">
    <name type="scientific">marine sediment metagenome</name>
    <dbReference type="NCBI Taxonomy" id="412755"/>
    <lineage>
        <taxon>unclassified sequences</taxon>
        <taxon>metagenomes</taxon>
        <taxon>ecological metagenomes</taxon>
    </lineage>
</organism>
<dbReference type="PANTHER" id="PTHR43839:SF1">
    <property type="entry name" value="OPPC IN A BINDING PROTEIN-DEPENDENT TRANSPORT SYSTEM"/>
    <property type="match status" value="1"/>
</dbReference>
<dbReference type="InterPro" id="IPR000515">
    <property type="entry name" value="MetI-like"/>
</dbReference>
<comment type="subcellular location">
    <subcellularLocation>
        <location evidence="1">Membrane</location>
        <topology evidence="1">Multi-pass membrane protein</topology>
    </subcellularLocation>
</comment>
<reference evidence="7" key="1">
    <citation type="journal article" date="2014" name="Front. Microbiol.">
        <title>High frequency of phylogenetically diverse reductive dehalogenase-homologous genes in deep subseafloor sedimentary metagenomes.</title>
        <authorList>
            <person name="Kawai M."/>
            <person name="Futagami T."/>
            <person name="Toyoda A."/>
            <person name="Takaki Y."/>
            <person name="Nishi S."/>
            <person name="Hori S."/>
            <person name="Arai W."/>
            <person name="Tsubouchi T."/>
            <person name="Morono Y."/>
            <person name="Uchiyama I."/>
            <person name="Ito T."/>
            <person name="Fujiyama A."/>
            <person name="Inagaki F."/>
            <person name="Takami H."/>
        </authorList>
    </citation>
    <scope>NUCLEOTIDE SEQUENCE</scope>
    <source>
        <strain evidence="7">Expedition CK06-06</strain>
    </source>
</reference>
<name>X1JP35_9ZZZZ</name>
<feature type="transmembrane region" description="Helical" evidence="5">
    <location>
        <begin position="41"/>
        <end position="68"/>
    </location>
</feature>
<evidence type="ECO:0000256" key="4">
    <source>
        <dbReference type="ARBA" id="ARBA00023136"/>
    </source>
</evidence>
<dbReference type="PANTHER" id="PTHR43839">
    <property type="entry name" value="OPPC IN A BINDING PROTEIN-DEPENDENT TRANSPORT SYSTEM"/>
    <property type="match status" value="1"/>
</dbReference>
<keyword evidence="4 5" id="KW-0472">Membrane</keyword>
<protein>
    <recommendedName>
        <fullName evidence="6">ABC transmembrane type-1 domain-containing protein</fullName>
    </recommendedName>
</protein>
<feature type="non-terminal residue" evidence="7">
    <location>
        <position position="1"/>
    </location>
</feature>
<keyword evidence="3 5" id="KW-1133">Transmembrane helix</keyword>
<dbReference type="Pfam" id="PF00528">
    <property type="entry name" value="BPD_transp_1"/>
    <property type="match status" value="1"/>
</dbReference>
<proteinExistence type="predicted"/>
<dbReference type="AlphaFoldDB" id="X1JP35"/>
<evidence type="ECO:0000256" key="5">
    <source>
        <dbReference type="SAM" id="Phobius"/>
    </source>
</evidence>
<evidence type="ECO:0000259" key="6">
    <source>
        <dbReference type="PROSITE" id="PS50928"/>
    </source>
</evidence>
<evidence type="ECO:0000256" key="3">
    <source>
        <dbReference type="ARBA" id="ARBA00022989"/>
    </source>
</evidence>
<accession>X1JP35</accession>
<dbReference type="InterPro" id="IPR035906">
    <property type="entry name" value="MetI-like_sf"/>
</dbReference>
<dbReference type="EMBL" id="BARU01044665">
    <property type="protein sequence ID" value="GAH80029.1"/>
    <property type="molecule type" value="Genomic_DNA"/>
</dbReference>
<gene>
    <name evidence="7" type="ORF">S03H2_68040</name>
</gene>